<evidence type="ECO:0000256" key="2">
    <source>
        <dbReference type="ARBA" id="ARBA00023002"/>
    </source>
</evidence>
<dbReference type="GO" id="GO:0016491">
    <property type="term" value="F:oxidoreductase activity"/>
    <property type="evidence" value="ECO:0007669"/>
    <property type="project" value="UniProtKB-KW"/>
</dbReference>
<evidence type="ECO:0008006" key="4">
    <source>
        <dbReference type="Google" id="ProtNLM"/>
    </source>
</evidence>
<gene>
    <name evidence="3" type="ORF">AVDCRST_MAG93-10023</name>
</gene>
<reference evidence="3" key="1">
    <citation type="submission" date="2020-02" db="EMBL/GenBank/DDBJ databases">
        <authorList>
            <person name="Meier V. D."/>
        </authorList>
    </citation>
    <scope>NUCLEOTIDE SEQUENCE</scope>
    <source>
        <strain evidence="3">AVDCRST_MAG93</strain>
    </source>
</reference>
<protein>
    <recommendedName>
        <fullName evidence="4">3-oxoacyl-[acyl-carrier protein] reductase</fullName>
    </recommendedName>
</protein>
<dbReference type="InterPro" id="IPR002347">
    <property type="entry name" value="SDR_fam"/>
</dbReference>
<organism evidence="3">
    <name type="scientific">uncultured Chloroflexia bacterium</name>
    <dbReference type="NCBI Taxonomy" id="1672391"/>
    <lineage>
        <taxon>Bacteria</taxon>
        <taxon>Bacillati</taxon>
        <taxon>Chloroflexota</taxon>
        <taxon>Chloroflexia</taxon>
        <taxon>environmental samples</taxon>
    </lineage>
</organism>
<comment type="similarity">
    <text evidence="1">Belongs to the short-chain dehydrogenases/reductases (SDR) family.</text>
</comment>
<dbReference type="Gene3D" id="3.40.50.720">
    <property type="entry name" value="NAD(P)-binding Rossmann-like Domain"/>
    <property type="match status" value="1"/>
</dbReference>
<dbReference type="PANTHER" id="PTHR43391">
    <property type="entry name" value="RETINOL DEHYDROGENASE-RELATED"/>
    <property type="match status" value="1"/>
</dbReference>
<name>A0A6J4NXT9_9CHLR</name>
<dbReference type="InterPro" id="IPR036291">
    <property type="entry name" value="NAD(P)-bd_dom_sf"/>
</dbReference>
<dbReference type="PANTHER" id="PTHR43391:SF12">
    <property type="entry name" value="OXIDOREDUCTASE EPHD-RELATED"/>
    <property type="match status" value="1"/>
</dbReference>
<dbReference type="PRINTS" id="PR00081">
    <property type="entry name" value="GDHRDH"/>
</dbReference>
<evidence type="ECO:0000313" key="3">
    <source>
        <dbReference type="EMBL" id="CAA9396952.1"/>
    </source>
</evidence>
<dbReference type="EMBL" id="CADCTR010003366">
    <property type="protein sequence ID" value="CAA9396952.1"/>
    <property type="molecule type" value="Genomic_DNA"/>
</dbReference>
<dbReference type="AlphaFoldDB" id="A0A6J4NXT9"/>
<keyword evidence="2" id="KW-0560">Oxidoreductase</keyword>
<proteinExistence type="inferred from homology"/>
<dbReference type="Pfam" id="PF00106">
    <property type="entry name" value="adh_short"/>
    <property type="match status" value="1"/>
</dbReference>
<evidence type="ECO:0000256" key="1">
    <source>
        <dbReference type="ARBA" id="ARBA00006484"/>
    </source>
</evidence>
<accession>A0A6J4NXT9</accession>
<sequence>MSNVTDSHGKPFAVVTGASTGIGLELARQFAQHGFDLLIISNSGQIETAAQTLRQYTVNIETCEADLSTAEGVDEAFAAICQSGRRLDAIALNAGVGAAGPFTETDWQKELNLINLNVVNTTYLAKLVLPEMQRGYVSEEEAHNHWRWYQKEQARKEKLVRDISPALRGEIGASLSLRPKHKTRD</sequence>
<dbReference type="CDD" id="cd05233">
    <property type="entry name" value="SDR_c"/>
    <property type="match status" value="1"/>
</dbReference>
<dbReference type="SUPFAM" id="SSF51735">
    <property type="entry name" value="NAD(P)-binding Rossmann-fold domains"/>
    <property type="match status" value="1"/>
</dbReference>